<dbReference type="GO" id="GO:0000287">
    <property type="term" value="F:magnesium ion binding"/>
    <property type="evidence" value="ECO:0007669"/>
    <property type="project" value="InterPro"/>
</dbReference>
<dbReference type="PROSITE" id="PS00710">
    <property type="entry name" value="PGM_PMM"/>
    <property type="match status" value="1"/>
</dbReference>
<feature type="domain" description="Alpha-D-phosphohexomutase alpha/beta/alpha" evidence="10">
    <location>
        <begin position="227"/>
        <end position="313"/>
    </location>
</feature>
<reference evidence="12" key="1">
    <citation type="submission" date="2020-12" db="EMBL/GenBank/DDBJ databases">
        <title>Prauserella sp. ASG 168, a novel actinomycete isolated from cave rock.</title>
        <authorList>
            <person name="Suriyachadkun C."/>
        </authorList>
    </citation>
    <scope>NUCLEOTIDE SEQUENCE</scope>
    <source>
        <strain evidence="12">ASG 168</strain>
    </source>
</reference>
<dbReference type="InterPro" id="IPR016066">
    <property type="entry name" value="A-D-PHexomutase_CS"/>
</dbReference>
<feature type="domain" description="Alpha-D-phosphohexomutase alpha/beta/alpha" evidence="9">
    <location>
        <begin position="59"/>
        <end position="192"/>
    </location>
</feature>
<dbReference type="Pfam" id="PF02879">
    <property type="entry name" value="PGM_PMM_II"/>
    <property type="match status" value="1"/>
</dbReference>
<dbReference type="Gene3D" id="3.40.120.10">
    <property type="entry name" value="Alpha-D-Glucose-1,6-Bisphosphate, subunit A, domain 3"/>
    <property type="match status" value="3"/>
</dbReference>
<evidence type="ECO:0000259" key="8">
    <source>
        <dbReference type="Pfam" id="PF00408"/>
    </source>
</evidence>
<name>A0A934R0D8_9PSEU</name>
<dbReference type="InterPro" id="IPR016055">
    <property type="entry name" value="A-D-PHexomutase_a/b/a-I/II/III"/>
</dbReference>
<dbReference type="AlphaFoldDB" id="A0A934R0D8"/>
<evidence type="ECO:0000256" key="5">
    <source>
        <dbReference type="ARBA" id="ARBA00022842"/>
    </source>
</evidence>
<dbReference type="EMBL" id="JAENJH010000012">
    <property type="protein sequence ID" value="MBK1788809.1"/>
    <property type="molecule type" value="Genomic_DNA"/>
</dbReference>
<dbReference type="GO" id="GO:0006166">
    <property type="term" value="P:purine ribonucleoside salvage"/>
    <property type="evidence" value="ECO:0007669"/>
    <property type="project" value="TreeGrafter"/>
</dbReference>
<feature type="domain" description="Alpha-D-phosphohexomutase C-terminal" evidence="8">
    <location>
        <begin position="487"/>
        <end position="526"/>
    </location>
</feature>
<keyword evidence="3" id="KW-0597">Phosphoprotein</keyword>
<evidence type="ECO:0000259" key="11">
    <source>
        <dbReference type="Pfam" id="PF02880"/>
    </source>
</evidence>
<gene>
    <name evidence="12" type="ORF">JHE00_31155</name>
</gene>
<dbReference type="InterPro" id="IPR005841">
    <property type="entry name" value="Alpha-D-phosphohexomutase_SF"/>
</dbReference>
<dbReference type="Pfam" id="PF00408">
    <property type="entry name" value="PGM_PMM_IV"/>
    <property type="match status" value="1"/>
</dbReference>
<feature type="domain" description="Alpha-D-phosphohexomutase alpha/beta/alpha" evidence="11">
    <location>
        <begin position="327"/>
        <end position="427"/>
    </location>
</feature>
<dbReference type="InterPro" id="IPR005846">
    <property type="entry name" value="A-D-PHexomutase_a/b/a-III"/>
</dbReference>
<evidence type="ECO:0000256" key="7">
    <source>
        <dbReference type="RuleBase" id="RU004326"/>
    </source>
</evidence>
<evidence type="ECO:0000256" key="6">
    <source>
        <dbReference type="ARBA" id="ARBA00023235"/>
    </source>
</evidence>
<dbReference type="PANTHER" id="PTHR45745">
    <property type="entry name" value="PHOSPHOMANNOMUTASE 45A"/>
    <property type="match status" value="1"/>
</dbReference>
<accession>A0A934R0D8</accession>
<dbReference type="InterPro" id="IPR005843">
    <property type="entry name" value="A-D-PHexomutase_C"/>
</dbReference>
<dbReference type="GO" id="GO:0008973">
    <property type="term" value="F:phosphopentomutase activity"/>
    <property type="evidence" value="ECO:0007669"/>
    <property type="project" value="TreeGrafter"/>
</dbReference>
<dbReference type="SUPFAM" id="SSF55957">
    <property type="entry name" value="Phosphoglucomutase, C-terminal domain"/>
    <property type="match status" value="1"/>
</dbReference>
<evidence type="ECO:0000256" key="2">
    <source>
        <dbReference type="ARBA" id="ARBA00010231"/>
    </source>
</evidence>
<proteinExistence type="inferred from homology"/>
<dbReference type="Gene3D" id="3.30.310.50">
    <property type="entry name" value="Alpha-D-phosphohexomutase, C-terminal domain"/>
    <property type="match status" value="1"/>
</dbReference>
<evidence type="ECO:0000256" key="1">
    <source>
        <dbReference type="ARBA" id="ARBA00001946"/>
    </source>
</evidence>
<dbReference type="PANTHER" id="PTHR45745:SF1">
    <property type="entry name" value="PHOSPHOGLUCOMUTASE 2B-RELATED"/>
    <property type="match status" value="1"/>
</dbReference>
<keyword evidence="5 7" id="KW-0460">Magnesium</keyword>
<keyword evidence="6" id="KW-0413">Isomerase</keyword>
<keyword evidence="13" id="KW-1185">Reference proteome</keyword>
<dbReference type="Pfam" id="PF02878">
    <property type="entry name" value="PGM_PMM_I"/>
    <property type="match status" value="1"/>
</dbReference>
<sequence length="558" mass="57758">MTEQSSRLTPAVRDQAFRWIADDPDPATRTELQTVLAQAMSGDAAAVADLAERMEGPLTFGTAGLRGPVRAGPNGMNTAVVVRTTAGVASWLRGRGEAGGTVVVGRDARHGSERFAAAAAEVLTAAGFAVTVLPAPLPTPVLAFAVGHLGAVAGIQITASHNPPADNGYKLYDGSGAQIVPPSDQEVEAAIAGAPAAVSVPRAPGTTTAGGDLLEAYLSRCAVLPRGTSRTVRVAATAMHGVGADVLERALAAAGFTDVHLVAEQARPDPDFPTVSFPNPEEPGATDLLLALAAEVDADLAIALDPDADRCALGARESDGTWRMLRGDETGVLLGDHVLSTVNGADALVATTIVSSSMLADIAETYGARYAETLTGFKWLARAGDGLVYAYEEALGVCVNPDFVRDKDGIAASVLACDLAATTKSAGRTLFDALDHLAVRHGVYLTDQISVRIPDLRARAELMARVRAEPPSTLAGTPVTAEDLLPDADVLRLRGDGVRVVLRPSGTEPKLKVYLELTAEVATEDDLPAARRTATDRLATLREEISSLLGPVNGSPAS</sequence>
<evidence type="ECO:0000259" key="10">
    <source>
        <dbReference type="Pfam" id="PF02879"/>
    </source>
</evidence>
<dbReference type="RefSeq" id="WP_200325117.1">
    <property type="nucleotide sequence ID" value="NZ_JAENJH010000012.1"/>
</dbReference>
<dbReference type="GO" id="GO:0005975">
    <property type="term" value="P:carbohydrate metabolic process"/>
    <property type="evidence" value="ECO:0007669"/>
    <property type="project" value="InterPro"/>
</dbReference>
<dbReference type="SUPFAM" id="SSF53738">
    <property type="entry name" value="Phosphoglucomutase, first 3 domains"/>
    <property type="match status" value="3"/>
</dbReference>
<dbReference type="InterPro" id="IPR005844">
    <property type="entry name" value="A-D-PHexomutase_a/b/a-I"/>
</dbReference>
<evidence type="ECO:0000313" key="13">
    <source>
        <dbReference type="Proteomes" id="UP000635245"/>
    </source>
</evidence>
<comment type="cofactor">
    <cofactor evidence="1">
        <name>Mg(2+)</name>
        <dbReference type="ChEBI" id="CHEBI:18420"/>
    </cofactor>
</comment>
<evidence type="ECO:0000313" key="12">
    <source>
        <dbReference type="EMBL" id="MBK1788809.1"/>
    </source>
</evidence>
<protein>
    <submittedName>
        <fullName evidence="12">Phospho-sugar mutase</fullName>
    </submittedName>
</protein>
<organism evidence="12 13">
    <name type="scientific">Prauserella cavernicola</name>
    <dbReference type="NCBI Taxonomy" id="2800127"/>
    <lineage>
        <taxon>Bacteria</taxon>
        <taxon>Bacillati</taxon>
        <taxon>Actinomycetota</taxon>
        <taxon>Actinomycetes</taxon>
        <taxon>Pseudonocardiales</taxon>
        <taxon>Pseudonocardiaceae</taxon>
        <taxon>Prauserella</taxon>
    </lineage>
</organism>
<comment type="caution">
    <text evidence="12">The sequence shown here is derived from an EMBL/GenBank/DDBJ whole genome shotgun (WGS) entry which is preliminary data.</text>
</comment>
<dbReference type="CDD" id="cd05799">
    <property type="entry name" value="PGM2"/>
    <property type="match status" value="1"/>
</dbReference>
<evidence type="ECO:0000259" key="9">
    <source>
        <dbReference type="Pfam" id="PF02878"/>
    </source>
</evidence>
<dbReference type="PRINTS" id="PR00509">
    <property type="entry name" value="PGMPMM"/>
</dbReference>
<keyword evidence="4 7" id="KW-0479">Metal-binding</keyword>
<dbReference type="InterPro" id="IPR005845">
    <property type="entry name" value="A-D-PHexomutase_a/b/a-II"/>
</dbReference>
<evidence type="ECO:0000256" key="3">
    <source>
        <dbReference type="ARBA" id="ARBA00022553"/>
    </source>
</evidence>
<dbReference type="Pfam" id="PF02880">
    <property type="entry name" value="PGM_PMM_III"/>
    <property type="match status" value="1"/>
</dbReference>
<evidence type="ECO:0000256" key="4">
    <source>
        <dbReference type="ARBA" id="ARBA00022723"/>
    </source>
</evidence>
<dbReference type="Proteomes" id="UP000635245">
    <property type="component" value="Unassembled WGS sequence"/>
</dbReference>
<dbReference type="InterPro" id="IPR036900">
    <property type="entry name" value="A-D-PHexomutase_C_sf"/>
</dbReference>
<comment type="similarity">
    <text evidence="2 7">Belongs to the phosphohexose mutase family.</text>
</comment>